<dbReference type="GO" id="GO:0005634">
    <property type="term" value="C:nucleus"/>
    <property type="evidence" value="ECO:0007669"/>
    <property type="project" value="TreeGrafter"/>
</dbReference>
<keyword evidence="4" id="KW-1185">Reference proteome</keyword>
<comment type="caution">
    <text evidence="3">The sequence shown here is derived from an EMBL/GenBank/DDBJ whole genome shotgun (WGS) entry which is preliminary data.</text>
</comment>
<feature type="region of interest" description="Disordered" evidence="1">
    <location>
        <begin position="140"/>
        <end position="163"/>
    </location>
</feature>
<sequence length="163" mass="18219">MPEGEVISGGYEGGEVACQEPRLEQVADVVAEQQAAAESCGERRFVVDREVRGHRRDADAVDGGFGSRHRRGQGLEATPVGAVDCRDRLQVKQQKKSSNQWICVVCNEKQSVRKVSAQGFMAKDVPKFVQTFNMFRCQFEQQRHKRNPSSGSGTYRRSATEQQ</sequence>
<evidence type="ECO:0000313" key="3">
    <source>
        <dbReference type="EMBL" id="KAG5521566.1"/>
    </source>
</evidence>
<reference evidence="3" key="1">
    <citation type="submission" date="2020-08" db="EMBL/GenBank/DDBJ databases">
        <title>Plant Genome Project.</title>
        <authorList>
            <person name="Zhang R.-G."/>
        </authorList>
    </citation>
    <scope>NUCLEOTIDE SEQUENCE</scope>
    <source>
        <strain evidence="3">WSP0</strain>
        <tissue evidence="3">Leaf</tissue>
    </source>
</reference>
<dbReference type="InterPro" id="IPR049472">
    <property type="entry name" value="MRNIP_N"/>
</dbReference>
<dbReference type="EMBL" id="JACTNZ010000012">
    <property type="protein sequence ID" value="KAG5521566.1"/>
    <property type="molecule type" value="Genomic_DNA"/>
</dbReference>
<evidence type="ECO:0000259" key="2">
    <source>
        <dbReference type="Pfam" id="PF15749"/>
    </source>
</evidence>
<dbReference type="AlphaFoldDB" id="A0AAV6HYP6"/>
<feature type="domain" description="MRN complex-interacting protein N-terminal" evidence="2">
    <location>
        <begin position="88"/>
        <end position="147"/>
    </location>
</feature>
<dbReference type="Pfam" id="PF15749">
    <property type="entry name" value="MRNIP"/>
    <property type="match status" value="1"/>
</dbReference>
<dbReference type="GO" id="GO:0003682">
    <property type="term" value="F:chromatin binding"/>
    <property type="evidence" value="ECO:0007669"/>
    <property type="project" value="TreeGrafter"/>
</dbReference>
<feature type="compositionally biased region" description="Polar residues" evidence="1">
    <location>
        <begin position="148"/>
        <end position="163"/>
    </location>
</feature>
<evidence type="ECO:0000256" key="1">
    <source>
        <dbReference type="SAM" id="MobiDB-lite"/>
    </source>
</evidence>
<gene>
    <name evidence="3" type="ORF">RHGRI_033955</name>
</gene>
<name>A0AAV6HYP6_9ERIC</name>
<dbReference type="PANTHER" id="PTHR15863">
    <property type="entry name" value="MRN COMPLEX-INTERACTING PROTEIN"/>
    <property type="match status" value="1"/>
</dbReference>
<proteinExistence type="predicted"/>
<dbReference type="PANTHER" id="PTHR15863:SF2">
    <property type="entry name" value="MRN COMPLEX-INTERACTING PROTEIN"/>
    <property type="match status" value="1"/>
</dbReference>
<dbReference type="GO" id="GO:0007095">
    <property type="term" value="P:mitotic G2 DNA damage checkpoint signaling"/>
    <property type="evidence" value="ECO:0007669"/>
    <property type="project" value="TreeGrafter"/>
</dbReference>
<dbReference type="Proteomes" id="UP000823749">
    <property type="component" value="Chromosome 12"/>
</dbReference>
<dbReference type="InterPro" id="IPR032739">
    <property type="entry name" value="MRNIP"/>
</dbReference>
<accession>A0AAV6HYP6</accession>
<organism evidence="3 4">
    <name type="scientific">Rhododendron griersonianum</name>
    <dbReference type="NCBI Taxonomy" id="479676"/>
    <lineage>
        <taxon>Eukaryota</taxon>
        <taxon>Viridiplantae</taxon>
        <taxon>Streptophyta</taxon>
        <taxon>Embryophyta</taxon>
        <taxon>Tracheophyta</taxon>
        <taxon>Spermatophyta</taxon>
        <taxon>Magnoliopsida</taxon>
        <taxon>eudicotyledons</taxon>
        <taxon>Gunneridae</taxon>
        <taxon>Pentapetalae</taxon>
        <taxon>asterids</taxon>
        <taxon>Ericales</taxon>
        <taxon>Ericaceae</taxon>
        <taxon>Ericoideae</taxon>
        <taxon>Rhodoreae</taxon>
        <taxon>Rhododendron</taxon>
    </lineage>
</organism>
<evidence type="ECO:0000313" key="4">
    <source>
        <dbReference type="Proteomes" id="UP000823749"/>
    </source>
</evidence>
<protein>
    <recommendedName>
        <fullName evidence="2">MRN complex-interacting protein N-terminal domain-containing protein</fullName>
    </recommendedName>
</protein>